<comment type="caution">
    <text evidence="6">The sequence shown here is derived from an EMBL/GenBank/DDBJ whole genome shotgun (WGS) entry which is preliminary data.</text>
</comment>
<dbReference type="SMART" id="SM00448">
    <property type="entry name" value="REC"/>
    <property type="match status" value="1"/>
</dbReference>
<dbReference type="InterPro" id="IPR001789">
    <property type="entry name" value="Sig_transdc_resp-reg_receiver"/>
</dbReference>
<feature type="domain" description="Response regulatory" evidence="5">
    <location>
        <begin position="3"/>
        <end position="120"/>
    </location>
</feature>
<dbReference type="PANTHER" id="PTHR45566:SF1">
    <property type="entry name" value="HTH-TYPE TRANSCRIPTIONAL REGULATOR YHJB-RELATED"/>
    <property type="match status" value="1"/>
</dbReference>
<dbReference type="SUPFAM" id="SSF52172">
    <property type="entry name" value="CheY-like"/>
    <property type="match status" value="1"/>
</dbReference>
<organism evidence="6 7">
    <name type="scientific">Aromatoleum toluvorans</name>
    <dbReference type="NCBI Taxonomy" id="92002"/>
    <lineage>
        <taxon>Bacteria</taxon>
        <taxon>Pseudomonadati</taxon>
        <taxon>Pseudomonadota</taxon>
        <taxon>Betaproteobacteria</taxon>
        <taxon>Rhodocyclales</taxon>
        <taxon>Rhodocyclaceae</taxon>
        <taxon>Aromatoleum</taxon>
    </lineage>
</organism>
<accession>A0ABX1PWV8</accession>
<protein>
    <submittedName>
        <fullName evidence="6">Response regulator</fullName>
    </submittedName>
</protein>
<feature type="domain" description="HTH luxR-type" evidence="4">
    <location>
        <begin position="141"/>
        <end position="206"/>
    </location>
</feature>
<evidence type="ECO:0000313" key="6">
    <source>
        <dbReference type="EMBL" id="NMG43919.1"/>
    </source>
</evidence>
<dbReference type="Pfam" id="PF00196">
    <property type="entry name" value="GerE"/>
    <property type="match status" value="1"/>
</dbReference>
<dbReference type="InterPro" id="IPR036388">
    <property type="entry name" value="WH-like_DNA-bd_sf"/>
</dbReference>
<dbReference type="PROSITE" id="PS50043">
    <property type="entry name" value="HTH_LUXR_2"/>
    <property type="match status" value="1"/>
</dbReference>
<keyword evidence="7" id="KW-1185">Reference proteome</keyword>
<dbReference type="Pfam" id="PF00072">
    <property type="entry name" value="Response_reg"/>
    <property type="match status" value="1"/>
</dbReference>
<keyword evidence="1 3" id="KW-0597">Phosphoprotein</keyword>
<dbReference type="Gene3D" id="1.10.10.10">
    <property type="entry name" value="Winged helix-like DNA-binding domain superfamily/Winged helix DNA-binding domain"/>
    <property type="match status" value="1"/>
</dbReference>
<dbReference type="Proteomes" id="UP000623795">
    <property type="component" value="Unassembled WGS sequence"/>
</dbReference>
<dbReference type="InterPro" id="IPR000792">
    <property type="entry name" value="Tscrpt_reg_LuxR_C"/>
</dbReference>
<name>A0ABX1PWV8_9RHOO</name>
<dbReference type="PANTHER" id="PTHR45566">
    <property type="entry name" value="HTH-TYPE TRANSCRIPTIONAL REGULATOR YHJB-RELATED"/>
    <property type="match status" value="1"/>
</dbReference>
<dbReference type="CDD" id="cd06170">
    <property type="entry name" value="LuxR_C_like"/>
    <property type="match status" value="1"/>
</dbReference>
<reference evidence="6 7" key="1">
    <citation type="submission" date="2019-12" db="EMBL/GenBank/DDBJ databases">
        <title>Comparative genomics gives insights into the taxonomy of the Azoarcus-Aromatoleum group and reveals separate origins of nif in the plant-associated Azoarcus and non-plant-associated Aromatoleum sub-groups.</title>
        <authorList>
            <person name="Lafos M."/>
            <person name="Maluk M."/>
            <person name="Batista M."/>
            <person name="Junghare M."/>
            <person name="Carmona M."/>
            <person name="Faoro H."/>
            <person name="Cruz L.M."/>
            <person name="Battistoni F."/>
            <person name="De Souza E."/>
            <person name="Pedrosa F."/>
            <person name="Chen W.-M."/>
            <person name="Poole P.S."/>
            <person name="Dixon R.A."/>
            <person name="James E.K."/>
        </authorList>
    </citation>
    <scope>NUCLEOTIDE SEQUENCE [LARGE SCALE GENOMIC DNA]</scope>
    <source>
        <strain evidence="6 7">Td21</strain>
    </source>
</reference>
<dbReference type="PRINTS" id="PR00038">
    <property type="entry name" value="HTHLUXR"/>
</dbReference>
<dbReference type="RefSeq" id="WP_169255812.1">
    <property type="nucleotide sequence ID" value="NZ_WTVN01000011.1"/>
</dbReference>
<evidence type="ECO:0000256" key="2">
    <source>
        <dbReference type="ARBA" id="ARBA00023125"/>
    </source>
</evidence>
<sequence>MTRILIVEDHALVREALAQTLARLEPGVECVEAKGSEDALAKLEASPDWDLAVIDLMLPDLNGFSLLGVLAKRFPDIPTIVVSALDDPASIRRAMKGGASGFVSKASSGDVLREAVRCVLEGGVYAPDNGNDAAAKRAGAPVSERFGLTAGQTRVLELLAQGKTNREIADLLGLSEGTVKVHMSAIFRALNVSSRAQALIVIARHGPRL</sequence>
<dbReference type="CDD" id="cd17535">
    <property type="entry name" value="REC_NarL-like"/>
    <property type="match status" value="1"/>
</dbReference>
<dbReference type="InterPro" id="IPR016032">
    <property type="entry name" value="Sig_transdc_resp-reg_C-effctor"/>
</dbReference>
<evidence type="ECO:0000256" key="1">
    <source>
        <dbReference type="ARBA" id="ARBA00022553"/>
    </source>
</evidence>
<dbReference type="InterPro" id="IPR058245">
    <property type="entry name" value="NreC/VraR/RcsB-like_REC"/>
</dbReference>
<evidence type="ECO:0000256" key="3">
    <source>
        <dbReference type="PROSITE-ProRule" id="PRU00169"/>
    </source>
</evidence>
<evidence type="ECO:0000313" key="7">
    <source>
        <dbReference type="Proteomes" id="UP000623795"/>
    </source>
</evidence>
<feature type="modified residue" description="4-aspartylphosphate" evidence="3">
    <location>
        <position position="55"/>
    </location>
</feature>
<evidence type="ECO:0000259" key="5">
    <source>
        <dbReference type="PROSITE" id="PS50110"/>
    </source>
</evidence>
<dbReference type="EMBL" id="WTVN01000011">
    <property type="protein sequence ID" value="NMG43919.1"/>
    <property type="molecule type" value="Genomic_DNA"/>
</dbReference>
<evidence type="ECO:0000259" key="4">
    <source>
        <dbReference type="PROSITE" id="PS50043"/>
    </source>
</evidence>
<dbReference type="InterPro" id="IPR011006">
    <property type="entry name" value="CheY-like_superfamily"/>
</dbReference>
<keyword evidence="2" id="KW-0238">DNA-binding</keyword>
<dbReference type="SMART" id="SM00421">
    <property type="entry name" value="HTH_LUXR"/>
    <property type="match status" value="1"/>
</dbReference>
<dbReference type="InterPro" id="IPR051015">
    <property type="entry name" value="EvgA-like"/>
</dbReference>
<dbReference type="SUPFAM" id="SSF46894">
    <property type="entry name" value="C-terminal effector domain of the bipartite response regulators"/>
    <property type="match status" value="1"/>
</dbReference>
<dbReference type="Gene3D" id="3.40.50.2300">
    <property type="match status" value="1"/>
</dbReference>
<gene>
    <name evidence="6" type="ORF">GPA22_09255</name>
</gene>
<proteinExistence type="predicted"/>
<dbReference type="PROSITE" id="PS50110">
    <property type="entry name" value="RESPONSE_REGULATORY"/>
    <property type="match status" value="1"/>
</dbReference>